<keyword evidence="2 5" id="KW-0812">Transmembrane</keyword>
<evidence type="ECO:0000313" key="8">
    <source>
        <dbReference type="Proteomes" id="UP000000226"/>
    </source>
</evidence>
<dbReference type="OMA" id="CILYSSA"/>
<name>V7C7C9_PHAVU</name>
<dbReference type="PANTHER" id="PTHR31234:SF4">
    <property type="entry name" value="EXPRESSED PROTEIN"/>
    <property type="match status" value="1"/>
</dbReference>
<dbReference type="OrthoDB" id="1917236at2759"/>
<protein>
    <recommendedName>
        <fullName evidence="6">Late embryogenesis abundant protein LEA-2 subgroup domain-containing protein</fullName>
    </recommendedName>
</protein>
<dbReference type="InterPro" id="IPR004864">
    <property type="entry name" value="LEA_2"/>
</dbReference>
<keyword evidence="8" id="KW-1185">Reference proteome</keyword>
<accession>V7C7C9</accession>
<evidence type="ECO:0000313" key="7">
    <source>
        <dbReference type="EMBL" id="ESW24816.1"/>
    </source>
</evidence>
<sequence>MCLSPERTIRYHCRYSKMIGKDEFVSYSPLPSNPNPNSYAYHYPQNQNVVVLLPTYRPRLHRRRRRCILYSSALFLFLLIAGAAFLLFPSDPEVHLARIRLNRIGIRANPRPILDLSFSLTVKVRNRNFFSLSYDSLAVSVGYRGRQIGLVSAPGAGGRIRARASSYVDATLTVDGFEVLYDVFYLLEDVAKGVIPFDTDSRVEGKLGLFFLTIPLKATVSCEVYVNINQQTIVRQDCYPKSLGDPLDQSADIEAGDT</sequence>
<gene>
    <name evidence="7" type="ORF">PHAVU_004G162700g</name>
</gene>
<dbReference type="eggNOG" id="ENOG502S0SZ">
    <property type="taxonomic scope" value="Eukaryota"/>
</dbReference>
<evidence type="ECO:0000256" key="1">
    <source>
        <dbReference type="ARBA" id="ARBA00004167"/>
    </source>
</evidence>
<dbReference type="GO" id="GO:0098542">
    <property type="term" value="P:defense response to other organism"/>
    <property type="evidence" value="ECO:0007669"/>
    <property type="project" value="InterPro"/>
</dbReference>
<dbReference type="Pfam" id="PF03168">
    <property type="entry name" value="LEA_2"/>
    <property type="match status" value="1"/>
</dbReference>
<dbReference type="AlphaFoldDB" id="V7C7C9"/>
<evidence type="ECO:0000256" key="5">
    <source>
        <dbReference type="SAM" id="Phobius"/>
    </source>
</evidence>
<reference evidence="8" key="1">
    <citation type="journal article" date="2014" name="Nat. Genet.">
        <title>A reference genome for common bean and genome-wide analysis of dual domestications.</title>
        <authorList>
            <person name="Schmutz J."/>
            <person name="McClean P.E."/>
            <person name="Mamidi S."/>
            <person name="Wu G.A."/>
            <person name="Cannon S.B."/>
            <person name="Grimwood J."/>
            <person name="Jenkins J."/>
            <person name="Shu S."/>
            <person name="Song Q."/>
            <person name="Chavarro C."/>
            <person name="Torres-Torres M."/>
            <person name="Geffroy V."/>
            <person name="Moghaddam S.M."/>
            <person name="Gao D."/>
            <person name="Abernathy B."/>
            <person name="Barry K."/>
            <person name="Blair M."/>
            <person name="Brick M.A."/>
            <person name="Chovatia M."/>
            <person name="Gepts P."/>
            <person name="Goodstein D.M."/>
            <person name="Gonzales M."/>
            <person name="Hellsten U."/>
            <person name="Hyten D.L."/>
            <person name="Jia G."/>
            <person name="Kelly J.D."/>
            <person name="Kudrna D."/>
            <person name="Lee R."/>
            <person name="Richard M.M."/>
            <person name="Miklas P.N."/>
            <person name="Osorno J.M."/>
            <person name="Rodrigues J."/>
            <person name="Thareau V."/>
            <person name="Urrea C.A."/>
            <person name="Wang M."/>
            <person name="Yu Y."/>
            <person name="Zhang M."/>
            <person name="Wing R.A."/>
            <person name="Cregan P.B."/>
            <person name="Rokhsar D.S."/>
            <person name="Jackson S.A."/>
        </authorList>
    </citation>
    <scope>NUCLEOTIDE SEQUENCE [LARGE SCALE GENOMIC DNA]</scope>
    <source>
        <strain evidence="8">cv. G19833</strain>
    </source>
</reference>
<dbReference type="EMBL" id="CM002291">
    <property type="protein sequence ID" value="ESW24816.1"/>
    <property type="molecule type" value="Genomic_DNA"/>
</dbReference>
<comment type="subcellular location">
    <subcellularLocation>
        <location evidence="1">Membrane</location>
        <topology evidence="1">Single-pass membrane protein</topology>
    </subcellularLocation>
</comment>
<dbReference type="STRING" id="3885.V7C7C9"/>
<organism evidence="7 8">
    <name type="scientific">Phaseolus vulgaris</name>
    <name type="common">Kidney bean</name>
    <name type="synonym">French bean</name>
    <dbReference type="NCBI Taxonomy" id="3885"/>
    <lineage>
        <taxon>Eukaryota</taxon>
        <taxon>Viridiplantae</taxon>
        <taxon>Streptophyta</taxon>
        <taxon>Embryophyta</taxon>
        <taxon>Tracheophyta</taxon>
        <taxon>Spermatophyta</taxon>
        <taxon>Magnoliopsida</taxon>
        <taxon>eudicotyledons</taxon>
        <taxon>Gunneridae</taxon>
        <taxon>Pentapetalae</taxon>
        <taxon>rosids</taxon>
        <taxon>fabids</taxon>
        <taxon>Fabales</taxon>
        <taxon>Fabaceae</taxon>
        <taxon>Papilionoideae</taxon>
        <taxon>50 kb inversion clade</taxon>
        <taxon>NPAAA clade</taxon>
        <taxon>indigoferoid/millettioid clade</taxon>
        <taxon>Phaseoleae</taxon>
        <taxon>Phaseolus</taxon>
    </lineage>
</organism>
<proteinExistence type="predicted"/>
<evidence type="ECO:0000256" key="2">
    <source>
        <dbReference type="ARBA" id="ARBA00022692"/>
    </source>
</evidence>
<dbReference type="Proteomes" id="UP000000226">
    <property type="component" value="Chromosome 4"/>
</dbReference>
<dbReference type="PANTHER" id="PTHR31234">
    <property type="entry name" value="LATE EMBRYOGENESIS ABUNDANT (LEA) HYDROXYPROLINE-RICH GLYCOPROTEIN FAMILY"/>
    <property type="match status" value="1"/>
</dbReference>
<evidence type="ECO:0000256" key="4">
    <source>
        <dbReference type="ARBA" id="ARBA00023136"/>
    </source>
</evidence>
<dbReference type="Gene3D" id="2.60.40.1820">
    <property type="match status" value="1"/>
</dbReference>
<dbReference type="InterPro" id="IPR044839">
    <property type="entry name" value="NDR1-like"/>
</dbReference>
<feature type="domain" description="Late embryogenesis abundant protein LEA-2 subgroup" evidence="6">
    <location>
        <begin position="121"/>
        <end position="218"/>
    </location>
</feature>
<feature type="transmembrane region" description="Helical" evidence="5">
    <location>
        <begin position="67"/>
        <end position="88"/>
    </location>
</feature>
<keyword evidence="3 5" id="KW-1133">Transmembrane helix</keyword>
<evidence type="ECO:0000256" key="3">
    <source>
        <dbReference type="ARBA" id="ARBA00022989"/>
    </source>
</evidence>
<dbReference type="GO" id="GO:0016020">
    <property type="term" value="C:membrane"/>
    <property type="evidence" value="ECO:0007669"/>
    <property type="project" value="UniProtKB-SubCell"/>
</dbReference>
<dbReference type="SUPFAM" id="SSF117070">
    <property type="entry name" value="LEA14-like"/>
    <property type="match status" value="1"/>
</dbReference>
<dbReference type="Gramene" id="ESW24816">
    <property type="protein sequence ID" value="ESW24816"/>
    <property type="gene ID" value="PHAVU_004G162700g"/>
</dbReference>
<evidence type="ECO:0000259" key="6">
    <source>
        <dbReference type="Pfam" id="PF03168"/>
    </source>
</evidence>
<keyword evidence="4 5" id="KW-0472">Membrane</keyword>